<feature type="region of interest" description="Disordered" evidence="1">
    <location>
        <begin position="83"/>
        <end position="125"/>
    </location>
</feature>
<protein>
    <submittedName>
        <fullName evidence="2">Uncharacterized protein</fullName>
    </submittedName>
</protein>
<comment type="caution">
    <text evidence="2">The sequence shown here is derived from an EMBL/GenBank/DDBJ whole genome shotgun (WGS) entry which is preliminary data.</text>
</comment>
<dbReference type="EMBL" id="CAIJEN010000014">
    <property type="protein sequence ID" value="CAD0093890.1"/>
    <property type="molecule type" value="Genomic_DNA"/>
</dbReference>
<evidence type="ECO:0000313" key="3">
    <source>
        <dbReference type="Proteomes" id="UP000716446"/>
    </source>
</evidence>
<organism evidence="2 3">
    <name type="scientific">Aureobasidium vineae</name>
    <dbReference type="NCBI Taxonomy" id="2773715"/>
    <lineage>
        <taxon>Eukaryota</taxon>
        <taxon>Fungi</taxon>
        <taxon>Dikarya</taxon>
        <taxon>Ascomycota</taxon>
        <taxon>Pezizomycotina</taxon>
        <taxon>Dothideomycetes</taxon>
        <taxon>Dothideomycetidae</taxon>
        <taxon>Dothideales</taxon>
        <taxon>Saccotheciaceae</taxon>
        <taxon>Aureobasidium</taxon>
    </lineage>
</organism>
<evidence type="ECO:0000313" key="2">
    <source>
        <dbReference type="EMBL" id="CAD0093890.1"/>
    </source>
</evidence>
<reference evidence="2" key="1">
    <citation type="submission" date="2020-06" db="EMBL/GenBank/DDBJ databases">
        <authorList>
            <person name="Onetto C."/>
        </authorList>
    </citation>
    <scope>NUCLEOTIDE SEQUENCE</scope>
</reference>
<evidence type="ECO:0000256" key="1">
    <source>
        <dbReference type="SAM" id="MobiDB-lite"/>
    </source>
</evidence>
<dbReference type="AlphaFoldDB" id="A0A9N8JX25"/>
<name>A0A9N8JX25_9PEZI</name>
<keyword evidence="3" id="KW-1185">Reference proteome</keyword>
<accession>A0A9N8JX25</accession>
<sequence length="147" mass="16293">MADYAANKVAHHASVFSEDVHQKCNDICDEVFNQFGGLMIESEDDDGDVEAVKTALHNYLLTVDAGMTDIIEKLKAIERAPVARQSQRLPNRVVARSRKRSSRTKEPKSNPKSSTNGTEGRLLPSATQTATRLSLFLDLLYSRSLLC</sequence>
<proteinExistence type="predicted"/>
<gene>
    <name evidence="2" type="ORF">AWRI4619_LOCUS8027</name>
</gene>
<dbReference type="Proteomes" id="UP000716446">
    <property type="component" value="Unassembled WGS sequence"/>
</dbReference>